<feature type="compositionally biased region" description="Polar residues" evidence="2">
    <location>
        <begin position="154"/>
        <end position="175"/>
    </location>
</feature>
<dbReference type="Proteomes" id="UP000275078">
    <property type="component" value="Unassembled WGS sequence"/>
</dbReference>
<dbReference type="PANTHER" id="PTHR40633">
    <property type="entry name" value="MATRIX PROTEIN, PUTATIVE (AFU_ORTHOLOGUE AFUA_8G05410)-RELATED"/>
    <property type="match status" value="1"/>
</dbReference>
<proteinExistence type="predicted"/>
<dbReference type="OrthoDB" id="4094614at2759"/>
<name>A0A3N4IC87_ASCIM</name>
<dbReference type="InterPro" id="IPR018466">
    <property type="entry name" value="Kre9/Knh1-like_N"/>
</dbReference>
<feature type="signal peptide" evidence="3">
    <location>
        <begin position="1"/>
        <end position="31"/>
    </location>
</feature>
<keyword evidence="1 3" id="KW-0732">Signal</keyword>
<reference evidence="5 6" key="1">
    <citation type="journal article" date="2018" name="Nat. Ecol. Evol.">
        <title>Pezizomycetes genomes reveal the molecular basis of ectomycorrhizal truffle lifestyle.</title>
        <authorList>
            <person name="Murat C."/>
            <person name="Payen T."/>
            <person name="Noel B."/>
            <person name="Kuo A."/>
            <person name="Morin E."/>
            <person name="Chen J."/>
            <person name="Kohler A."/>
            <person name="Krizsan K."/>
            <person name="Balestrini R."/>
            <person name="Da Silva C."/>
            <person name="Montanini B."/>
            <person name="Hainaut M."/>
            <person name="Levati E."/>
            <person name="Barry K.W."/>
            <person name="Belfiori B."/>
            <person name="Cichocki N."/>
            <person name="Clum A."/>
            <person name="Dockter R.B."/>
            <person name="Fauchery L."/>
            <person name="Guy J."/>
            <person name="Iotti M."/>
            <person name="Le Tacon F."/>
            <person name="Lindquist E.A."/>
            <person name="Lipzen A."/>
            <person name="Malagnac F."/>
            <person name="Mello A."/>
            <person name="Molinier V."/>
            <person name="Miyauchi S."/>
            <person name="Poulain J."/>
            <person name="Riccioni C."/>
            <person name="Rubini A."/>
            <person name="Sitrit Y."/>
            <person name="Splivallo R."/>
            <person name="Traeger S."/>
            <person name="Wang M."/>
            <person name="Zifcakova L."/>
            <person name="Wipf D."/>
            <person name="Zambonelli A."/>
            <person name="Paolocci F."/>
            <person name="Nowrousian M."/>
            <person name="Ottonello S."/>
            <person name="Baldrian P."/>
            <person name="Spatafora J.W."/>
            <person name="Henrissat B."/>
            <person name="Nagy L.G."/>
            <person name="Aury J.M."/>
            <person name="Wincker P."/>
            <person name="Grigoriev I.V."/>
            <person name="Bonfante P."/>
            <person name="Martin F.M."/>
        </authorList>
    </citation>
    <scope>NUCLEOTIDE SEQUENCE [LARGE SCALE GENOMIC DNA]</scope>
    <source>
        <strain evidence="5 6">RN42</strain>
    </source>
</reference>
<evidence type="ECO:0000256" key="2">
    <source>
        <dbReference type="SAM" id="MobiDB-lite"/>
    </source>
</evidence>
<accession>A0A3N4IC87</accession>
<dbReference type="EMBL" id="ML119667">
    <property type="protein sequence ID" value="RPA83057.1"/>
    <property type="molecule type" value="Genomic_DNA"/>
</dbReference>
<keyword evidence="6" id="KW-1185">Reference proteome</keyword>
<protein>
    <recommendedName>
        <fullName evidence="4">Yeast cell wall synthesis Kre9/Knh1-like N-terminal domain-containing protein</fullName>
    </recommendedName>
</protein>
<feature type="region of interest" description="Disordered" evidence="2">
    <location>
        <begin position="117"/>
        <end position="141"/>
    </location>
</feature>
<feature type="compositionally biased region" description="Low complexity" evidence="2">
    <location>
        <begin position="127"/>
        <end position="141"/>
    </location>
</feature>
<sequence length="206" mass="21305">MFNKSAVIVAAMALAQLAAAGLNAFIEPTTAQVIEAGKPFEITWKADGGKTVTITLRKGDSKNLDTLEDIARQVENTGKLPWTPAGDLEKGADYALQIKDDETGEINYTGLFSVNSNVEASPDKPKSTTVESTSTTSSSASVPTLITSVVAGKNGTSTTITKPSPTGNNSTTTAKPSPVNESGAESLVRSPIALFLAVAGAALYLQ</sequence>
<evidence type="ECO:0000313" key="5">
    <source>
        <dbReference type="EMBL" id="RPA83057.1"/>
    </source>
</evidence>
<feature type="chain" id="PRO_5018082856" description="Yeast cell wall synthesis Kre9/Knh1-like N-terminal domain-containing protein" evidence="3">
    <location>
        <begin position="32"/>
        <end position="206"/>
    </location>
</feature>
<organism evidence="5 6">
    <name type="scientific">Ascobolus immersus RN42</name>
    <dbReference type="NCBI Taxonomy" id="1160509"/>
    <lineage>
        <taxon>Eukaryota</taxon>
        <taxon>Fungi</taxon>
        <taxon>Dikarya</taxon>
        <taxon>Ascomycota</taxon>
        <taxon>Pezizomycotina</taxon>
        <taxon>Pezizomycetes</taxon>
        <taxon>Pezizales</taxon>
        <taxon>Ascobolaceae</taxon>
        <taxon>Ascobolus</taxon>
    </lineage>
</organism>
<evidence type="ECO:0000259" key="4">
    <source>
        <dbReference type="Pfam" id="PF10342"/>
    </source>
</evidence>
<evidence type="ECO:0000313" key="6">
    <source>
        <dbReference type="Proteomes" id="UP000275078"/>
    </source>
</evidence>
<evidence type="ECO:0000256" key="1">
    <source>
        <dbReference type="ARBA" id="ARBA00022729"/>
    </source>
</evidence>
<evidence type="ECO:0000256" key="3">
    <source>
        <dbReference type="SAM" id="SignalP"/>
    </source>
</evidence>
<feature type="domain" description="Yeast cell wall synthesis Kre9/Knh1-like N-terminal" evidence="4">
    <location>
        <begin position="28"/>
        <end position="114"/>
    </location>
</feature>
<dbReference type="InterPro" id="IPR052982">
    <property type="entry name" value="SRP1/TIP1-like"/>
</dbReference>
<gene>
    <name evidence="5" type="ORF">BJ508DRAFT_413724</name>
</gene>
<dbReference type="PANTHER" id="PTHR40633:SF1">
    <property type="entry name" value="GPI ANCHORED SERINE-THREONINE RICH PROTEIN (AFU_ORTHOLOGUE AFUA_1G03630)"/>
    <property type="match status" value="1"/>
</dbReference>
<dbReference type="STRING" id="1160509.A0A3N4IC87"/>
<dbReference type="AlphaFoldDB" id="A0A3N4IC87"/>
<dbReference type="Pfam" id="PF10342">
    <property type="entry name" value="Kre9_KNH"/>
    <property type="match status" value="1"/>
</dbReference>
<feature type="region of interest" description="Disordered" evidence="2">
    <location>
        <begin position="153"/>
        <end position="183"/>
    </location>
</feature>